<dbReference type="Pfam" id="PF07690">
    <property type="entry name" value="MFS_1"/>
    <property type="match status" value="1"/>
</dbReference>
<evidence type="ECO:0000256" key="1">
    <source>
        <dbReference type="SAM" id="MobiDB-lite"/>
    </source>
</evidence>
<keyword evidence="2" id="KW-0472">Membrane</keyword>
<dbReference type="PANTHER" id="PTHR23534:SF1">
    <property type="entry name" value="MAJOR FACILITATOR SUPERFAMILY PROTEIN"/>
    <property type="match status" value="1"/>
</dbReference>
<organism evidence="3 4">
    <name type="scientific">Cylindrotheca closterium</name>
    <dbReference type="NCBI Taxonomy" id="2856"/>
    <lineage>
        <taxon>Eukaryota</taxon>
        <taxon>Sar</taxon>
        <taxon>Stramenopiles</taxon>
        <taxon>Ochrophyta</taxon>
        <taxon>Bacillariophyta</taxon>
        <taxon>Bacillariophyceae</taxon>
        <taxon>Bacillariophycidae</taxon>
        <taxon>Bacillariales</taxon>
        <taxon>Bacillariaceae</taxon>
        <taxon>Cylindrotheca</taxon>
    </lineage>
</organism>
<feature type="transmembrane region" description="Helical" evidence="2">
    <location>
        <begin position="367"/>
        <end position="388"/>
    </location>
</feature>
<proteinExistence type="predicted"/>
<keyword evidence="2" id="KW-1133">Transmembrane helix</keyword>
<feature type="transmembrane region" description="Helical" evidence="2">
    <location>
        <begin position="192"/>
        <end position="213"/>
    </location>
</feature>
<dbReference type="SUPFAM" id="SSF103473">
    <property type="entry name" value="MFS general substrate transporter"/>
    <property type="match status" value="1"/>
</dbReference>
<feature type="transmembrane region" description="Helical" evidence="2">
    <location>
        <begin position="96"/>
        <end position="118"/>
    </location>
</feature>
<gene>
    <name evidence="3" type="ORF">CYCCA115_LOCUS14095</name>
</gene>
<protein>
    <recommendedName>
        <fullName evidence="5">Major facilitator superfamily (MFS) profile domain-containing protein</fullName>
    </recommendedName>
</protein>
<dbReference type="PANTHER" id="PTHR23534">
    <property type="entry name" value="MFS PERMEASE"/>
    <property type="match status" value="1"/>
</dbReference>
<keyword evidence="4" id="KW-1185">Reference proteome</keyword>
<evidence type="ECO:0000313" key="4">
    <source>
        <dbReference type="Proteomes" id="UP001295423"/>
    </source>
</evidence>
<dbReference type="Gene3D" id="1.20.1250.20">
    <property type="entry name" value="MFS general substrate transporter like domains"/>
    <property type="match status" value="1"/>
</dbReference>
<dbReference type="EMBL" id="CAKOGP040001825">
    <property type="protein sequence ID" value="CAJ1953495.1"/>
    <property type="molecule type" value="Genomic_DNA"/>
</dbReference>
<feature type="transmembrane region" description="Helical" evidence="2">
    <location>
        <begin position="31"/>
        <end position="56"/>
    </location>
</feature>
<comment type="caution">
    <text evidence="3">The sequence shown here is derived from an EMBL/GenBank/DDBJ whole genome shotgun (WGS) entry which is preliminary data.</text>
</comment>
<feature type="transmembrane region" description="Helical" evidence="2">
    <location>
        <begin position="409"/>
        <end position="428"/>
    </location>
</feature>
<dbReference type="AlphaFoldDB" id="A0AAD2PUZ5"/>
<feature type="transmembrane region" description="Helical" evidence="2">
    <location>
        <begin position="68"/>
        <end position="89"/>
    </location>
</feature>
<feature type="transmembrane region" description="Helical" evidence="2">
    <location>
        <begin position="334"/>
        <end position="355"/>
    </location>
</feature>
<feature type="transmembrane region" description="Helical" evidence="2">
    <location>
        <begin position="440"/>
        <end position="460"/>
    </location>
</feature>
<dbReference type="Proteomes" id="UP001295423">
    <property type="component" value="Unassembled WGS sequence"/>
</dbReference>
<feature type="transmembrane region" description="Helical" evidence="2">
    <location>
        <begin position="302"/>
        <end position="322"/>
    </location>
</feature>
<evidence type="ECO:0008006" key="5">
    <source>
        <dbReference type="Google" id="ProtNLM"/>
    </source>
</evidence>
<name>A0AAD2PUZ5_9STRA</name>
<feature type="region of interest" description="Disordered" evidence="1">
    <location>
        <begin position="1"/>
        <end position="20"/>
    </location>
</feature>
<keyword evidence="2" id="KW-0812">Transmembrane</keyword>
<accession>A0AAD2PUZ5</accession>
<evidence type="ECO:0000256" key="2">
    <source>
        <dbReference type="SAM" id="Phobius"/>
    </source>
</evidence>
<dbReference type="InterPro" id="IPR036259">
    <property type="entry name" value="MFS_trans_sf"/>
</dbReference>
<feature type="transmembrane region" description="Helical" evidence="2">
    <location>
        <begin position="124"/>
        <end position="145"/>
    </location>
</feature>
<feature type="transmembrane region" description="Helical" evidence="2">
    <location>
        <begin position="157"/>
        <end position="180"/>
    </location>
</feature>
<sequence>MAAEQSTQPQQPENDVSGTQSTLTTRQKYDIAFLVLAFSCVVSAMTLVVGTGAVVVKSVGGDVTLTPFALGLFFLGMSFVSVAFTPWVFKNYGRHIGFWCGICMANLGVLLSCIGLFYSSTVLVLVANIFMGAGSGIGMYLRFAAMEVVPTNFQSKAMTWVLCGGCIASFAGPEAAHATVGKFGDEPNMQHFGVFVVAACFHFAQALFVYMVHFPSPIEEQIKQNRIQSEMEKRQQEQGRDVERLPVPNGTEELRISSAPKELRLILKSPEFILPVCLSILTWAIMAMPMSIFRLAMGEVGFSSRASLTVIEFHFLSMYSPGFFSGTFIKTQGVIKAAGVALVMFLGATLVHVLFTNDNKDDIVAWYVGLMLLGVGWNFGFSSASMWVTRSYRAAPELKAKVQAANEGVVFFFSGLLIFSTGYIYSLGGSGIVGWHTLNFVIFALIGAFVVVVTAAVVMMRDEKTAVQHSELGTPTTVASQSQLREGHEIHNMNAVHEMHQVHDRHEMHEILEA</sequence>
<dbReference type="GO" id="GO:0022857">
    <property type="term" value="F:transmembrane transporter activity"/>
    <property type="evidence" value="ECO:0007669"/>
    <property type="project" value="InterPro"/>
</dbReference>
<reference evidence="3" key="1">
    <citation type="submission" date="2023-08" db="EMBL/GenBank/DDBJ databases">
        <authorList>
            <person name="Audoor S."/>
            <person name="Bilcke G."/>
        </authorList>
    </citation>
    <scope>NUCLEOTIDE SEQUENCE</scope>
</reference>
<evidence type="ECO:0000313" key="3">
    <source>
        <dbReference type="EMBL" id="CAJ1953495.1"/>
    </source>
</evidence>
<feature type="transmembrane region" description="Helical" evidence="2">
    <location>
        <begin position="272"/>
        <end position="296"/>
    </location>
</feature>
<dbReference type="InterPro" id="IPR011701">
    <property type="entry name" value="MFS"/>
</dbReference>